<dbReference type="PANTHER" id="PTHR33420:SF10">
    <property type="entry name" value="FIMBRIAE MAJOR SUBUNIT"/>
    <property type="match status" value="1"/>
</dbReference>
<sequence length="185" mass="18988">MKINTSHASHIFVAGSLALLLAQTAAHADSANTITFKGEVTEQTCEVTVNGVNARPVVLLPTVAKSELTSLDSVAGLTAFTLGVTGCTADTDALNIKTVFVANNMTQHGNLANTGTAQGVELQLMTDSLGTAVIDLRNSTPVDGITVAAGNTTGEHDYAVQYYSPNGNASAGTVIGTVQYAVSYL</sequence>
<dbReference type="InterPro" id="IPR050263">
    <property type="entry name" value="Bact_Fimbrial_Adh_Pro"/>
</dbReference>
<dbReference type="InterPro" id="IPR036937">
    <property type="entry name" value="Adhesion_dom_fimbrial_sf"/>
</dbReference>
<protein>
    <submittedName>
        <fullName evidence="2">Type 1 fimbrial protein</fullName>
    </submittedName>
</protein>
<dbReference type="SUPFAM" id="SSF49401">
    <property type="entry name" value="Bacterial adhesins"/>
    <property type="match status" value="1"/>
</dbReference>
<evidence type="ECO:0000313" key="3">
    <source>
        <dbReference type="Proteomes" id="UP000306790"/>
    </source>
</evidence>
<feature type="chain" id="PRO_5047547248" evidence="1">
    <location>
        <begin position="29"/>
        <end position="185"/>
    </location>
</feature>
<proteinExistence type="predicted"/>
<gene>
    <name evidence="2" type="ORF">DJ535_15925</name>
</gene>
<dbReference type="PANTHER" id="PTHR33420">
    <property type="entry name" value="FIMBRIAL SUBUNIT ELFA-RELATED"/>
    <property type="match status" value="1"/>
</dbReference>
<evidence type="ECO:0000256" key="1">
    <source>
        <dbReference type="SAM" id="SignalP"/>
    </source>
</evidence>
<dbReference type="Gene3D" id="2.60.40.1090">
    <property type="entry name" value="Fimbrial-type adhesion domain"/>
    <property type="match status" value="1"/>
</dbReference>
<dbReference type="EMBL" id="QFVP01000010">
    <property type="protein sequence ID" value="THE36378.1"/>
    <property type="molecule type" value="Genomic_DNA"/>
</dbReference>
<dbReference type="InterPro" id="IPR008966">
    <property type="entry name" value="Adhesion_dom_sf"/>
</dbReference>
<name>A0ABY2PRX5_9ENTR</name>
<keyword evidence="3" id="KW-1185">Reference proteome</keyword>
<dbReference type="RefSeq" id="WP_048221468.1">
    <property type="nucleotide sequence ID" value="NZ_QFVP01000010.1"/>
</dbReference>
<accession>A0ABY2PRX5</accession>
<keyword evidence="1" id="KW-0732">Signal</keyword>
<reference evidence="2 3" key="1">
    <citation type="submission" date="2018-05" db="EMBL/GenBank/DDBJ databases">
        <title>Isolation and genomic analyses of lactose-positive bacteria from faecal samples of preterm neonates.</title>
        <authorList>
            <person name="Chen Y."/>
            <person name="Brook T.C."/>
            <person name="O'Neill I."/>
            <person name="Soe C.Z."/>
            <person name="Hall L.J."/>
            <person name="Hoyles L."/>
        </authorList>
    </citation>
    <scope>NUCLEOTIDE SEQUENCE [LARGE SCALE GENOMIC DNA]</scope>
    <source>
        <strain evidence="2 3">P080C CL</strain>
    </source>
</reference>
<organism evidence="2 3">
    <name type="scientific">Citrobacter murliniae</name>
    <dbReference type="NCBI Taxonomy" id="67829"/>
    <lineage>
        <taxon>Bacteria</taxon>
        <taxon>Pseudomonadati</taxon>
        <taxon>Pseudomonadota</taxon>
        <taxon>Gammaproteobacteria</taxon>
        <taxon>Enterobacterales</taxon>
        <taxon>Enterobacteriaceae</taxon>
        <taxon>Citrobacter</taxon>
        <taxon>Citrobacter freundii complex</taxon>
    </lineage>
</organism>
<evidence type="ECO:0000313" key="2">
    <source>
        <dbReference type="EMBL" id="THE36378.1"/>
    </source>
</evidence>
<comment type="caution">
    <text evidence="2">The sequence shown here is derived from an EMBL/GenBank/DDBJ whole genome shotgun (WGS) entry which is preliminary data.</text>
</comment>
<dbReference type="Proteomes" id="UP000306790">
    <property type="component" value="Unassembled WGS sequence"/>
</dbReference>
<feature type="signal peptide" evidence="1">
    <location>
        <begin position="1"/>
        <end position="28"/>
    </location>
</feature>